<dbReference type="OrthoDB" id="3363286at2759"/>
<evidence type="ECO:0000313" key="2">
    <source>
        <dbReference type="Proteomes" id="UP000800096"/>
    </source>
</evidence>
<dbReference type="EMBL" id="ML979132">
    <property type="protein sequence ID" value="KAF1920608.1"/>
    <property type="molecule type" value="Genomic_DNA"/>
</dbReference>
<organism evidence="1 2">
    <name type="scientific">Ampelomyces quisqualis</name>
    <name type="common">Powdery mildew agent</name>
    <dbReference type="NCBI Taxonomy" id="50730"/>
    <lineage>
        <taxon>Eukaryota</taxon>
        <taxon>Fungi</taxon>
        <taxon>Dikarya</taxon>
        <taxon>Ascomycota</taxon>
        <taxon>Pezizomycotina</taxon>
        <taxon>Dothideomycetes</taxon>
        <taxon>Pleosporomycetidae</taxon>
        <taxon>Pleosporales</taxon>
        <taxon>Pleosporineae</taxon>
        <taxon>Phaeosphaeriaceae</taxon>
        <taxon>Ampelomyces</taxon>
    </lineage>
</organism>
<gene>
    <name evidence="1" type="ORF">BDU57DRAFT_437365</name>
</gene>
<sequence>MLSRRAHHLASHSIPTSCGWQLQWRSKSSHARIAKGDDLGPTRSGDYQTFRARRDGGGKELPLPPLLDPLVIERRALWEAPKAQPKAADFTPFQKKIQANPYAHALSSPVRQCRANIILLPVALLTSLHVRPHPTTGDPWLLPVSLTTVQKYLGPPYHFVESQFLAKQLGKKKQWLRGVYARFEEKFGGNVLKKLVWREDLAQVILDLKQKQLVKKLSWSTGIKGRLTPVASPRPEDIHQVDDVSCILIFRSLRTQANECNDRAKDLAAQMDKWASYVAKNYMDKLDPHAAPHVTHKSPSWYSEPVVPRLQPRAQFPELDFNTTIWRGRKVAVYSLTDLLGEDKARGLIQGSVYAEENCVAVKCARHNVPMEVLLMRLQAYLARPGP</sequence>
<reference evidence="1" key="1">
    <citation type="journal article" date="2020" name="Stud. Mycol.">
        <title>101 Dothideomycetes genomes: a test case for predicting lifestyles and emergence of pathogens.</title>
        <authorList>
            <person name="Haridas S."/>
            <person name="Albert R."/>
            <person name="Binder M."/>
            <person name="Bloem J."/>
            <person name="Labutti K."/>
            <person name="Salamov A."/>
            <person name="Andreopoulos B."/>
            <person name="Baker S."/>
            <person name="Barry K."/>
            <person name="Bills G."/>
            <person name="Bluhm B."/>
            <person name="Cannon C."/>
            <person name="Castanera R."/>
            <person name="Culley D."/>
            <person name="Daum C."/>
            <person name="Ezra D."/>
            <person name="Gonzalez J."/>
            <person name="Henrissat B."/>
            <person name="Kuo A."/>
            <person name="Liang C."/>
            <person name="Lipzen A."/>
            <person name="Lutzoni F."/>
            <person name="Magnuson J."/>
            <person name="Mondo S."/>
            <person name="Nolan M."/>
            <person name="Ohm R."/>
            <person name="Pangilinan J."/>
            <person name="Park H.-J."/>
            <person name="Ramirez L."/>
            <person name="Alfaro M."/>
            <person name="Sun H."/>
            <person name="Tritt A."/>
            <person name="Yoshinaga Y."/>
            <person name="Zwiers L.-H."/>
            <person name="Turgeon B."/>
            <person name="Goodwin S."/>
            <person name="Spatafora J."/>
            <person name="Crous P."/>
            <person name="Grigoriev I."/>
        </authorList>
    </citation>
    <scope>NUCLEOTIDE SEQUENCE</scope>
    <source>
        <strain evidence="1">HMLAC05119</strain>
    </source>
</reference>
<keyword evidence="2" id="KW-1185">Reference proteome</keyword>
<proteinExistence type="predicted"/>
<evidence type="ECO:0000313" key="1">
    <source>
        <dbReference type="EMBL" id="KAF1920608.1"/>
    </source>
</evidence>
<protein>
    <submittedName>
        <fullName evidence="1">Uncharacterized protein</fullName>
    </submittedName>
</protein>
<name>A0A6A5R0I1_AMPQU</name>
<dbReference type="Proteomes" id="UP000800096">
    <property type="component" value="Unassembled WGS sequence"/>
</dbReference>
<accession>A0A6A5R0I1</accession>
<dbReference type="AlphaFoldDB" id="A0A6A5R0I1"/>